<accession>A0A6G7Y5L2</accession>
<dbReference type="SUPFAM" id="SSF53613">
    <property type="entry name" value="Ribokinase-like"/>
    <property type="match status" value="1"/>
</dbReference>
<evidence type="ECO:0000256" key="6">
    <source>
        <dbReference type="ARBA" id="ARBA00022723"/>
    </source>
</evidence>
<evidence type="ECO:0000313" key="12">
    <source>
        <dbReference type="EMBL" id="QIK72112.1"/>
    </source>
</evidence>
<evidence type="ECO:0000256" key="9">
    <source>
        <dbReference type="ARBA" id="ARBA00022840"/>
    </source>
</evidence>
<evidence type="ECO:0000313" key="13">
    <source>
        <dbReference type="Proteomes" id="UP000501058"/>
    </source>
</evidence>
<dbReference type="InterPro" id="IPR029056">
    <property type="entry name" value="Ribokinase-like"/>
</dbReference>
<evidence type="ECO:0000256" key="11">
    <source>
        <dbReference type="ARBA" id="ARBA00022977"/>
    </source>
</evidence>
<dbReference type="Pfam" id="PF02110">
    <property type="entry name" value="HK"/>
    <property type="match status" value="1"/>
</dbReference>
<sequence length="240" mass="24748">MSRSGLALTIGFAAEAVRESAPHIQCVAPRAATPFVADTLHGVGARSLVTGTSPDALAAAGGAEAVVMDLAALSSEWNDAIVATAARLDQAGQPWVLDLTPLGSLPLDRGRVDALLAHRPTIVRVHPEEIGGFSGDGVDAAIVWGESAERVTYGGREVDVPRGSEMLAQIPGVRSAVSALIGACAVMTGPLEASLAGAAWLALASERAEEHARGPASFRTTLIDALWTVRGDEIAEYLKV</sequence>
<dbReference type="AlphaFoldDB" id="A0A6G7Y5L2"/>
<keyword evidence="10" id="KW-0460">Magnesium</keyword>
<dbReference type="GO" id="GO:0000287">
    <property type="term" value="F:magnesium ion binding"/>
    <property type="evidence" value="ECO:0007669"/>
    <property type="project" value="InterPro"/>
</dbReference>
<evidence type="ECO:0000256" key="2">
    <source>
        <dbReference type="ARBA" id="ARBA00001946"/>
    </source>
</evidence>
<keyword evidence="7" id="KW-0547">Nucleotide-binding</keyword>
<evidence type="ECO:0000256" key="4">
    <source>
        <dbReference type="ARBA" id="ARBA00012129"/>
    </source>
</evidence>
<comment type="pathway">
    <text evidence="3">Cofactor biosynthesis; thiamine diphosphate biosynthesis; 4-methyl-5-(2-phosphoethyl)-thiazole from 5-(2-hydroxyethyl)-4-methylthiazole: step 1/1.</text>
</comment>
<keyword evidence="11" id="KW-0784">Thiamine biosynthesis</keyword>
<dbReference type="GO" id="GO:0009229">
    <property type="term" value="P:thiamine diphosphate biosynthetic process"/>
    <property type="evidence" value="ECO:0007669"/>
    <property type="project" value="UniProtKB-UniPathway"/>
</dbReference>
<evidence type="ECO:0000256" key="10">
    <source>
        <dbReference type="ARBA" id="ARBA00022842"/>
    </source>
</evidence>
<dbReference type="InterPro" id="IPR000417">
    <property type="entry name" value="Hyethyz_kinase"/>
</dbReference>
<keyword evidence="5" id="KW-0808">Transferase</keyword>
<evidence type="ECO:0000256" key="1">
    <source>
        <dbReference type="ARBA" id="ARBA00001771"/>
    </source>
</evidence>
<dbReference type="EMBL" id="CP049865">
    <property type="protein sequence ID" value="QIK72112.1"/>
    <property type="molecule type" value="Genomic_DNA"/>
</dbReference>
<gene>
    <name evidence="12" type="ORF">G7070_07305</name>
</gene>
<evidence type="ECO:0000256" key="7">
    <source>
        <dbReference type="ARBA" id="ARBA00022741"/>
    </source>
</evidence>
<dbReference type="KEGG" id="prv:G7070_07305"/>
<keyword evidence="9" id="KW-0067">ATP-binding</keyword>
<dbReference type="EC" id="2.7.1.50" evidence="4"/>
<reference evidence="12 13" key="1">
    <citation type="submission" date="2020-03" db="EMBL/GenBank/DDBJ databases">
        <title>Propioniciclava sp. nov., isolated from Hydrophilus acuminatus.</title>
        <authorList>
            <person name="Hyun D.-W."/>
            <person name="Bae J.-W."/>
        </authorList>
    </citation>
    <scope>NUCLEOTIDE SEQUENCE [LARGE SCALE GENOMIC DNA]</scope>
    <source>
        <strain evidence="12 13">HDW11</strain>
    </source>
</reference>
<name>A0A6G7Y5L2_9ACTN</name>
<dbReference type="GO" id="GO:0009228">
    <property type="term" value="P:thiamine biosynthetic process"/>
    <property type="evidence" value="ECO:0007669"/>
    <property type="project" value="UniProtKB-KW"/>
</dbReference>
<keyword evidence="6" id="KW-0479">Metal-binding</keyword>
<dbReference type="RefSeq" id="WP_166233154.1">
    <property type="nucleotide sequence ID" value="NZ_CP049865.1"/>
</dbReference>
<evidence type="ECO:0000256" key="3">
    <source>
        <dbReference type="ARBA" id="ARBA00004868"/>
    </source>
</evidence>
<proteinExistence type="predicted"/>
<keyword evidence="13" id="KW-1185">Reference proteome</keyword>
<dbReference type="UniPathway" id="UPA00060">
    <property type="reaction ID" value="UER00139"/>
</dbReference>
<comment type="catalytic activity">
    <reaction evidence="1">
        <text>5-(2-hydroxyethyl)-4-methylthiazole + ATP = 4-methyl-5-(2-phosphooxyethyl)-thiazole + ADP + H(+)</text>
        <dbReference type="Rhea" id="RHEA:24212"/>
        <dbReference type="ChEBI" id="CHEBI:15378"/>
        <dbReference type="ChEBI" id="CHEBI:17957"/>
        <dbReference type="ChEBI" id="CHEBI:30616"/>
        <dbReference type="ChEBI" id="CHEBI:58296"/>
        <dbReference type="ChEBI" id="CHEBI:456216"/>
        <dbReference type="EC" id="2.7.1.50"/>
    </reaction>
</comment>
<dbReference type="GO" id="GO:0005524">
    <property type="term" value="F:ATP binding"/>
    <property type="evidence" value="ECO:0007669"/>
    <property type="project" value="UniProtKB-KW"/>
</dbReference>
<evidence type="ECO:0000256" key="8">
    <source>
        <dbReference type="ARBA" id="ARBA00022777"/>
    </source>
</evidence>
<dbReference type="Gene3D" id="3.40.1190.20">
    <property type="match status" value="1"/>
</dbReference>
<keyword evidence="8" id="KW-0418">Kinase</keyword>
<protein>
    <recommendedName>
        <fullName evidence="4">hydroxyethylthiazole kinase</fullName>
        <ecNumber evidence="4">2.7.1.50</ecNumber>
    </recommendedName>
</protein>
<comment type="cofactor">
    <cofactor evidence="2">
        <name>Mg(2+)</name>
        <dbReference type="ChEBI" id="CHEBI:18420"/>
    </cofactor>
</comment>
<dbReference type="Proteomes" id="UP000501058">
    <property type="component" value="Chromosome"/>
</dbReference>
<dbReference type="GO" id="GO:0004417">
    <property type="term" value="F:hydroxyethylthiazole kinase activity"/>
    <property type="evidence" value="ECO:0007669"/>
    <property type="project" value="UniProtKB-EC"/>
</dbReference>
<evidence type="ECO:0000256" key="5">
    <source>
        <dbReference type="ARBA" id="ARBA00022679"/>
    </source>
</evidence>
<organism evidence="12 13">
    <name type="scientific">Propioniciclava coleopterorum</name>
    <dbReference type="NCBI Taxonomy" id="2714937"/>
    <lineage>
        <taxon>Bacteria</taxon>
        <taxon>Bacillati</taxon>
        <taxon>Actinomycetota</taxon>
        <taxon>Actinomycetes</taxon>
        <taxon>Propionibacteriales</taxon>
        <taxon>Propionibacteriaceae</taxon>
        <taxon>Propioniciclava</taxon>
    </lineage>
</organism>